<dbReference type="AlphaFoldDB" id="A0A2S8SNM0"/>
<evidence type="ECO:0000259" key="2">
    <source>
        <dbReference type="Pfam" id="PF01370"/>
    </source>
</evidence>
<dbReference type="PANTHER" id="PTHR43000">
    <property type="entry name" value="DTDP-D-GLUCOSE 4,6-DEHYDRATASE-RELATED"/>
    <property type="match status" value="1"/>
</dbReference>
<dbReference type="Proteomes" id="UP000237684">
    <property type="component" value="Unassembled WGS sequence"/>
</dbReference>
<comment type="similarity">
    <text evidence="1">Belongs to the NAD(P)-dependent epimerase/dehydratase family.</text>
</comment>
<dbReference type="OrthoDB" id="9776016at2"/>
<keyword evidence="4" id="KW-1185">Reference proteome</keyword>
<comment type="caution">
    <text evidence="3">The sequence shown here is derived from an EMBL/GenBank/DDBJ whole genome shotgun (WGS) entry which is preliminary data.</text>
</comment>
<dbReference type="EMBL" id="NIGF01000042">
    <property type="protein sequence ID" value="PQV62387.1"/>
    <property type="molecule type" value="Genomic_DNA"/>
</dbReference>
<gene>
    <name evidence="3" type="ORF">B1R32_1421</name>
</gene>
<dbReference type="RefSeq" id="WP_106381437.1">
    <property type="nucleotide sequence ID" value="NZ_NIGF01000042.1"/>
</dbReference>
<dbReference type="Gene3D" id="3.40.50.720">
    <property type="entry name" value="NAD(P)-binding Rossmann-like Domain"/>
    <property type="match status" value="1"/>
</dbReference>
<sequence>MHVLFVGGTGLISTAIARQLLEAGHQVTLFNRGQSENRLPPGAKTIHGDRKNYAAFEQLFADKTFDVVIDMVAFQPEDSAAAVRAFAGRTGQFIHCSTVCVYSGPVTQLPTTETEPFHSLGSYGQNKIECEKLLIREHEGHNFPVTIMRPSHSYGEGGSLTRSFGPGAAFVTRLRQNQPLIVQGDGNSLWAACHVDDVARGFVATMGNEKCIGEAYNITGEEWMTWNTYYQQVAEVVNGTFDPVHIPTAVLREIAPDWASGTHEILSWPSIFEMSKLKRDTGYSGQTISWKQGVTRTIAWLDSQGKLSATAENVVADFGREDRLIAAWREQVGQIKPTTPAS</sequence>
<feature type="domain" description="NAD-dependent epimerase/dehydratase" evidence="2">
    <location>
        <begin position="3"/>
        <end position="218"/>
    </location>
</feature>
<dbReference type="InterPro" id="IPR036291">
    <property type="entry name" value="NAD(P)-bd_dom_sf"/>
</dbReference>
<protein>
    <submittedName>
        <fullName evidence="3">Nucleoside-diphosphate-sugar epimerase</fullName>
    </submittedName>
</protein>
<dbReference type="InterPro" id="IPR001509">
    <property type="entry name" value="Epimerase_deHydtase"/>
</dbReference>
<name>A0A2S8SNM0_9BACT</name>
<dbReference type="SUPFAM" id="SSF51735">
    <property type="entry name" value="NAD(P)-binding Rossmann-fold domains"/>
    <property type="match status" value="1"/>
</dbReference>
<evidence type="ECO:0000313" key="3">
    <source>
        <dbReference type="EMBL" id="PQV62387.1"/>
    </source>
</evidence>
<dbReference type="Pfam" id="PF01370">
    <property type="entry name" value="Epimerase"/>
    <property type="match status" value="1"/>
</dbReference>
<reference evidence="3 4" key="1">
    <citation type="journal article" date="2018" name="Syst. Appl. Microbiol.">
        <title>Abditibacterium utsteinense sp. nov., the first cultivated member of candidate phylum FBP, isolated from ice-free Antarctic soil samples.</title>
        <authorList>
            <person name="Tahon G."/>
            <person name="Tytgat B."/>
            <person name="Lebbe L."/>
            <person name="Carlier A."/>
            <person name="Willems A."/>
        </authorList>
    </citation>
    <scope>NUCLEOTIDE SEQUENCE [LARGE SCALE GENOMIC DNA]</scope>
    <source>
        <strain evidence="3 4">LMG 29911</strain>
    </source>
</reference>
<evidence type="ECO:0000313" key="4">
    <source>
        <dbReference type="Proteomes" id="UP000237684"/>
    </source>
</evidence>
<accession>A0A2S8SNM0</accession>
<organism evidence="3 4">
    <name type="scientific">Abditibacterium utsteinense</name>
    <dbReference type="NCBI Taxonomy" id="1960156"/>
    <lineage>
        <taxon>Bacteria</taxon>
        <taxon>Pseudomonadati</taxon>
        <taxon>Abditibacteriota</taxon>
        <taxon>Abditibacteriia</taxon>
        <taxon>Abditibacteriales</taxon>
        <taxon>Abditibacteriaceae</taxon>
        <taxon>Abditibacterium</taxon>
    </lineage>
</organism>
<proteinExistence type="inferred from homology"/>
<evidence type="ECO:0000256" key="1">
    <source>
        <dbReference type="ARBA" id="ARBA00007637"/>
    </source>
</evidence>
<dbReference type="InParanoid" id="A0A2S8SNM0"/>